<keyword evidence="1" id="KW-0732">Signal</keyword>
<organism evidence="2">
    <name type="scientific">Rhipicephalus zambeziensis</name>
    <dbReference type="NCBI Taxonomy" id="60191"/>
    <lineage>
        <taxon>Eukaryota</taxon>
        <taxon>Metazoa</taxon>
        <taxon>Ecdysozoa</taxon>
        <taxon>Arthropoda</taxon>
        <taxon>Chelicerata</taxon>
        <taxon>Arachnida</taxon>
        <taxon>Acari</taxon>
        <taxon>Parasitiformes</taxon>
        <taxon>Ixodida</taxon>
        <taxon>Ixodoidea</taxon>
        <taxon>Ixodidae</taxon>
        <taxon>Rhipicephalinae</taxon>
        <taxon>Rhipicephalus</taxon>
        <taxon>Rhipicephalus</taxon>
    </lineage>
</organism>
<dbReference type="AlphaFoldDB" id="A0A224YGR7"/>
<proteinExistence type="predicted"/>
<feature type="signal peptide" evidence="1">
    <location>
        <begin position="1"/>
        <end position="19"/>
    </location>
</feature>
<feature type="chain" id="PRO_5012601223" description="Basic tail secreted protein" evidence="1">
    <location>
        <begin position="20"/>
        <end position="233"/>
    </location>
</feature>
<accession>A0A224YGR7</accession>
<sequence>MKLLGFIALVLAAVNETTGQAWIESAYQPPEYIYAAANTGVKPFCRYVYWDRWHLRYGTYPDGTLCRLFPWRVGYCQRGRCTAKRPPIEIPCDRVHRGPGYATSCNHTCTQGFRSVVMPYEDGTPCLQIGANGRRAGPPGLCRSRMCNLIYEPTLEEDKLMHPAALLRCPEKEHTSRNILMSCYYYCNQNGTFYAGHYDSKPSSGCNLRKPTPEQPLGWCCRGDCIKKYNCQP</sequence>
<evidence type="ECO:0000313" key="2">
    <source>
        <dbReference type="EMBL" id="MAA13651.1"/>
    </source>
</evidence>
<evidence type="ECO:0008006" key="3">
    <source>
        <dbReference type="Google" id="ProtNLM"/>
    </source>
</evidence>
<protein>
    <recommendedName>
        <fullName evidence="3">Basic tail secreted protein</fullName>
    </recommendedName>
</protein>
<name>A0A224YGR7_9ACAR</name>
<dbReference type="EMBL" id="GFPF01002505">
    <property type="protein sequence ID" value="MAA13651.1"/>
    <property type="molecule type" value="Transcribed_RNA"/>
</dbReference>
<reference evidence="2" key="1">
    <citation type="journal article" date="2017" name="Parasit. Vectors">
        <title>Sialotranscriptomics of Rhipicephalus zambeziensis reveals intricate expression profiles of secretory proteins and suggests tight temporal transcriptional regulation during blood-feeding.</title>
        <authorList>
            <person name="de Castro M.H."/>
            <person name="de Klerk D."/>
            <person name="Pienaar R."/>
            <person name="Rees D.J.G."/>
            <person name="Mans B.J."/>
        </authorList>
    </citation>
    <scope>NUCLEOTIDE SEQUENCE</scope>
    <source>
        <tissue evidence="2">Salivary glands</tissue>
    </source>
</reference>
<evidence type="ECO:0000256" key="1">
    <source>
        <dbReference type="SAM" id="SignalP"/>
    </source>
</evidence>